<dbReference type="OrthoDB" id="9793825at2"/>
<reference evidence="3 4" key="1">
    <citation type="submission" date="2016-10" db="EMBL/GenBank/DDBJ databases">
        <authorList>
            <person name="de Groot N.N."/>
        </authorList>
    </citation>
    <scope>NUCLEOTIDE SEQUENCE [LARGE SCALE GENOMIC DNA]</scope>
    <source>
        <strain evidence="3 4">DSM 27375</strain>
    </source>
</reference>
<dbReference type="GO" id="GO:0016491">
    <property type="term" value="F:oxidoreductase activity"/>
    <property type="evidence" value="ECO:0007669"/>
    <property type="project" value="UniProtKB-KW"/>
</dbReference>
<evidence type="ECO:0000256" key="1">
    <source>
        <dbReference type="ARBA" id="ARBA00006484"/>
    </source>
</evidence>
<dbReference type="PANTHER" id="PTHR43669">
    <property type="entry name" value="5-KETO-D-GLUCONATE 5-REDUCTASE"/>
    <property type="match status" value="1"/>
</dbReference>
<dbReference type="EMBL" id="FNBL01000010">
    <property type="protein sequence ID" value="SDG01278.1"/>
    <property type="molecule type" value="Genomic_DNA"/>
</dbReference>
<dbReference type="RefSeq" id="WP_074646225.1">
    <property type="nucleotide sequence ID" value="NZ_FNBL01000010.1"/>
</dbReference>
<dbReference type="PANTHER" id="PTHR43669:SF3">
    <property type="entry name" value="ALCOHOL DEHYDROGENASE, PUTATIVE (AFU_ORTHOLOGUE AFUA_3G03445)-RELATED"/>
    <property type="match status" value="1"/>
</dbReference>
<evidence type="ECO:0000256" key="2">
    <source>
        <dbReference type="ARBA" id="ARBA00023002"/>
    </source>
</evidence>
<dbReference type="AlphaFoldDB" id="A0A1G7QRY3"/>
<accession>A0A1G7QRY3</accession>
<sequence length="85" mass="8487">MTHRKDYGTAFLTGGGSGIGRASAMRLAANGARVAVSDLRLDIAEAVAQDIRAKGGDAVAIALDVSDAAMLPVAISCADAHAGHP</sequence>
<dbReference type="Gene3D" id="3.40.50.720">
    <property type="entry name" value="NAD(P)-binding Rossmann-like Domain"/>
    <property type="match status" value="1"/>
</dbReference>
<evidence type="ECO:0000313" key="4">
    <source>
        <dbReference type="Proteomes" id="UP000182284"/>
    </source>
</evidence>
<evidence type="ECO:0000313" key="3">
    <source>
        <dbReference type="EMBL" id="SDG01278.1"/>
    </source>
</evidence>
<proteinExistence type="inferred from homology"/>
<comment type="similarity">
    <text evidence="1">Belongs to the short-chain dehydrogenases/reductases (SDR) family.</text>
</comment>
<keyword evidence="2" id="KW-0560">Oxidoreductase</keyword>
<dbReference type="Proteomes" id="UP000182284">
    <property type="component" value="Unassembled WGS sequence"/>
</dbReference>
<protein>
    <submittedName>
        <fullName evidence="3">Short chain dehydrogenase</fullName>
    </submittedName>
</protein>
<dbReference type="InterPro" id="IPR036291">
    <property type="entry name" value="NAD(P)-bd_dom_sf"/>
</dbReference>
<dbReference type="Pfam" id="PF00106">
    <property type="entry name" value="adh_short"/>
    <property type="match status" value="1"/>
</dbReference>
<name>A0A1G7QRY3_9RHOB</name>
<gene>
    <name evidence="3" type="ORF">SAMN04488117_11051</name>
</gene>
<dbReference type="InterPro" id="IPR002347">
    <property type="entry name" value="SDR_fam"/>
</dbReference>
<dbReference type="SUPFAM" id="SSF51735">
    <property type="entry name" value="NAD(P)-binding Rossmann-fold domains"/>
    <property type="match status" value="1"/>
</dbReference>
<organism evidence="3 4">
    <name type="scientific">Celeribacter baekdonensis</name>
    <dbReference type="NCBI Taxonomy" id="875171"/>
    <lineage>
        <taxon>Bacteria</taxon>
        <taxon>Pseudomonadati</taxon>
        <taxon>Pseudomonadota</taxon>
        <taxon>Alphaproteobacteria</taxon>
        <taxon>Rhodobacterales</taxon>
        <taxon>Roseobacteraceae</taxon>
        <taxon>Celeribacter</taxon>
    </lineage>
</organism>